<feature type="region of interest" description="Disordered" evidence="1">
    <location>
        <begin position="1093"/>
        <end position="1280"/>
    </location>
</feature>
<feature type="region of interest" description="Disordered" evidence="1">
    <location>
        <begin position="514"/>
        <end position="1040"/>
    </location>
</feature>
<gene>
    <name evidence="2" type="ORF">RHS03_03086</name>
</gene>
<feature type="non-terminal residue" evidence="2">
    <location>
        <position position="1"/>
    </location>
</feature>
<feature type="compositionally biased region" description="Basic and acidic residues" evidence="1">
    <location>
        <begin position="1"/>
        <end position="12"/>
    </location>
</feature>
<feature type="region of interest" description="Disordered" evidence="1">
    <location>
        <begin position="1"/>
        <end position="42"/>
    </location>
</feature>
<evidence type="ECO:0000313" key="2">
    <source>
        <dbReference type="EMBL" id="KAF8709290.1"/>
    </source>
</evidence>
<feature type="compositionally biased region" description="Low complexity" evidence="1">
    <location>
        <begin position="1366"/>
        <end position="1380"/>
    </location>
</feature>
<feature type="compositionally biased region" description="Basic and acidic residues" evidence="1">
    <location>
        <begin position="91"/>
        <end position="106"/>
    </location>
</feature>
<dbReference type="OrthoDB" id="3232794at2759"/>
<feature type="compositionally biased region" description="Basic residues" evidence="1">
    <location>
        <begin position="478"/>
        <end position="489"/>
    </location>
</feature>
<feature type="compositionally biased region" description="Polar residues" evidence="1">
    <location>
        <begin position="283"/>
        <end position="297"/>
    </location>
</feature>
<sequence>MSRSHSVERETKPLPPVPQAQTQTEPAQVRTDESTSASPFANTLRQMVQDLPTTEYRSPLNIGGRINQGLAELTKEVVVPHAGRSAHHHDRYNDHHGEREDSHLAETIRPTQHGGEGDSFTSAEKIRRGWQERQDSSHQRSHSEEHSRSVNNTTSPPTAYRSGEGFPWFGGGNGQPGRQGSFHRHHRGASADTPPQGSEFYENSDESAHSSIRLEIHNATPIYASDSMKSRGRPSLTTRLRSSFQKARVGAARPARERTDLSRSPSPSGRRSPSPKAWRKPSPHSSIRATDQYSTPRTGGLPDQLPRIDSQKMDLGWDTPTEGGIQSPPRPPYDAIPTIPDLHTPGVYHENARTVPITEPDKPRLIEIHEKPPSHRMETSQSTDATVVSPAMQQDRHRRHRDDSGDHLVLRNFDGSYNAHGGPSEGPRRFKRLLSLTGRPVPIESDDGPPAQVSSSPTRPKLVSTPSALIRSTSLIRTRSRKKESSKHRERVEPDTHVGYGLYPNFSGTASLLTGSIESDPWGEGPEIHRDAQGNRIFPQEPKRKTSQKKPHAHTGPTKIALPMGQVEEFHSVHSNSPIEPQHLEPVSNDPKSQGEHKRTISTTTFHTAQSGNTRPGSPTRKMSSQSTHQVKASVPDTKYDGWRRSRAGAPRRPSQTLLASPPSNGNQYADEAPIMDDPPIFTTDPQEYDQESHGHGDTLSPPPHHQPAPKSALGRTPAPVASGTRSLSPVPAKPVPRSLSPAPVPAPVAPVPRSLSPIPPTPEMAHTSELRSQSPLPSETSVHIHIVHGPRIPSPAPPRAIATPTPDSPRQPVVSASPALASGPPPLIRMSPPRRNTPPPLISTPPPWIATPPPAISMPIPVPAPAPSPRVLPLKIERQLPSEPSEPPEPRPRSPQLPIRTPSPHRLPPHGSPDQTPPIQTPRAHTPNLEDHIQINPVDTLPGESHGYDDPGYRSHTNSHPYRGPEVRFPVPDTPTYVLPRRPTPTLTSPGVMVNDPSGPTSLIDRDPGPGPYSPARSVNIEYRERPPTGSMLSNRPMPRHIAGLSESEHQMRQQNRQTGSEMSFVNVEPLTKREKLAASVLSISSMPWLRNRTSSRSHDPHSYHFTHEEDPRYYDRHGQPTDYPTSATPPQLPPVDTGSSHTTRPRPDPSKELPAWYPREQMARNPTLPVPPERESRGPKIGQEAWGWRSSPHGIPEEAEETSPETKHHGPGVTSSSDTPKDDSMPTPPVLPPKPVVPHVPEPEVQPSGEKKRVPKYRIEQDERGHPVLVPEPGSDDSRWTVFEIGGVEFKRAPGDSARATHWMPKRLSGLRRSEVRTPAHKPEPIDHCYGTCSEDGLCEANTDPARINELLAQLQNSTAFQSFVTSNNPSSSSQTPSLPTDEVSVPAQARVSPPVPGSTVFDLLSRLNPGASSGSQPLWTNESIDKLPTSASEGPPTLDLKFMNVQQALPHISKLTQRVEVRDKLKKIQEVQNQLEQSLYASQQDVMRKHEQRVTFAKNKASIVGVSLSDKEIRDLDSQLAGDLKRFHTNQVLVSWDAQRIKQQTQLETLGVPCMFVTSDPSALQRQQKILRILLESLGESEDTQ</sequence>
<name>A0A8H7HU54_9AGAM</name>
<dbReference type="EMBL" id="JACYCD010000048">
    <property type="protein sequence ID" value="KAF8709290.1"/>
    <property type="molecule type" value="Genomic_DNA"/>
</dbReference>
<feature type="region of interest" description="Disordered" evidence="1">
    <location>
        <begin position="77"/>
        <end position="342"/>
    </location>
</feature>
<comment type="caution">
    <text evidence="2">The sequence shown here is derived from an EMBL/GenBank/DDBJ whole genome shotgun (WGS) entry which is preliminary data.</text>
</comment>
<feature type="compositionally biased region" description="Polar residues" evidence="1">
    <location>
        <begin position="1414"/>
        <end position="1425"/>
    </location>
</feature>
<reference evidence="2" key="1">
    <citation type="submission" date="2020-09" db="EMBL/GenBank/DDBJ databases">
        <title>Comparative genome analyses of four rice-infecting Rhizoctonia solani isolates reveal extensive enrichment of homogalacturonan modification genes.</title>
        <authorList>
            <person name="Lee D.-Y."/>
            <person name="Jeon J."/>
            <person name="Kim K.-T."/>
            <person name="Cheong K."/>
            <person name="Song H."/>
            <person name="Choi G."/>
            <person name="Ko J."/>
            <person name="Opiyo S.O."/>
            <person name="Zuo S."/>
            <person name="Madhav S."/>
            <person name="Lee Y.-H."/>
            <person name="Wang G.-L."/>
        </authorList>
    </citation>
    <scope>NUCLEOTIDE SEQUENCE</scope>
    <source>
        <strain evidence="2">AG1-IA WGL</strain>
    </source>
</reference>
<feature type="compositionally biased region" description="Pro residues" evidence="1">
    <location>
        <begin position="836"/>
        <end position="871"/>
    </location>
</feature>
<organism evidence="2 3">
    <name type="scientific">Rhizoctonia solani</name>
    <dbReference type="NCBI Taxonomy" id="456999"/>
    <lineage>
        <taxon>Eukaryota</taxon>
        <taxon>Fungi</taxon>
        <taxon>Dikarya</taxon>
        <taxon>Basidiomycota</taxon>
        <taxon>Agaricomycotina</taxon>
        <taxon>Agaricomycetes</taxon>
        <taxon>Cantharellales</taxon>
        <taxon>Ceratobasidiaceae</taxon>
        <taxon>Rhizoctonia</taxon>
    </lineage>
</organism>
<feature type="compositionally biased region" description="Gly residues" evidence="1">
    <location>
        <begin position="168"/>
        <end position="177"/>
    </location>
</feature>
<feature type="region of interest" description="Disordered" evidence="1">
    <location>
        <begin position="373"/>
        <end position="496"/>
    </location>
</feature>
<proteinExistence type="predicted"/>
<feature type="region of interest" description="Disordered" evidence="1">
    <location>
        <begin position="1414"/>
        <end position="1435"/>
    </location>
</feature>
<feature type="compositionally biased region" description="Polar residues" evidence="1">
    <location>
        <begin position="656"/>
        <end position="668"/>
    </location>
</feature>
<accession>A0A8H7HU54</accession>
<evidence type="ECO:0000313" key="3">
    <source>
        <dbReference type="Proteomes" id="UP000602905"/>
    </source>
</evidence>
<dbReference type="Proteomes" id="UP000602905">
    <property type="component" value="Unassembled WGS sequence"/>
</dbReference>
<feature type="compositionally biased region" description="Basic and acidic residues" evidence="1">
    <location>
        <begin position="1098"/>
        <end position="1121"/>
    </location>
</feature>
<protein>
    <submittedName>
        <fullName evidence="2">Uncharacterized protein</fullName>
    </submittedName>
</protein>
<evidence type="ECO:0000256" key="1">
    <source>
        <dbReference type="SAM" id="MobiDB-lite"/>
    </source>
</evidence>
<feature type="compositionally biased region" description="Polar residues" evidence="1">
    <location>
        <begin position="601"/>
        <end position="631"/>
    </location>
</feature>
<feature type="compositionally biased region" description="Low complexity" evidence="1">
    <location>
        <begin position="262"/>
        <end position="275"/>
    </location>
</feature>
<feature type="compositionally biased region" description="Polar residues" evidence="1">
    <location>
        <begin position="771"/>
        <end position="782"/>
    </location>
</feature>
<feature type="compositionally biased region" description="Basic and acidic residues" evidence="1">
    <location>
        <begin position="1251"/>
        <end position="1268"/>
    </location>
</feature>
<feature type="compositionally biased region" description="Polar residues" evidence="1">
    <location>
        <begin position="235"/>
        <end position="245"/>
    </location>
</feature>
<feature type="compositionally biased region" description="Basic and acidic residues" evidence="1">
    <location>
        <begin position="124"/>
        <end position="148"/>
    </location>
</feature>
<feature type="compositionally biased region" description="Low complexity" evidence="1">
    <location>
        <begin position="975"/>
        <end position="991"/>
    </location>
</feature>
<feature type="compositionally biased region" description="Basic and acidic residues" evidence="1">
    <location>
        <begin position="206"/>
        <end position="216"/>
    </location>
</feature>
<feature type="compositionally biased region" description="Pro residues" evidence="1">
    <location>
        <begin position="1228"/>
        <end position="1242"/>
    </location>
</feature>
<feature type="region of interest" description="Disordered" evidence="1">
    <location>
        <begin position="1366"/>
        <end position="1399"/>
    </location>
</feature>
<feature type="compositionally biased region" description="Low complexity" evidence="1">
    <location>
        <begin position="813"/>
        <end position="823"/>
    </location>
</feature>